<dbReference type="Gene3D" id="3.40.367.20">
    <property type="match status" value="1"/>
</dbReference>
<evidence type="ECO:0000313" key="5">
    <source>
        <dbReference type="Proteomes" id="UP000198635"/>
    </source>
</evidence>
<dbReference type="AlphaFoldDB" id="A0A1I3YV17"/>
<reference evidence="5" key="1">
    <citation type="submission" date="2016-10" db="EMBL/GenBank/DDBJ databases">
        <authorList>
            <person name="Varghese N."/>
            <person name="Submissions S."/>
        </authorList>
    </citation>
    <scope>NUCLEOTIDE SEQUENCE [LARGE SCALE GENOMIC DNA]</scope>
    <source>
        <strain evidence="5">DSM 5918</strain>
    </source>
</reference>
<dbReference type="PANTHER" id="PTHR47363:SF1">
    <property type="entry name" value="GLUCOKINASE"/>
    <property type="match status" value="1"/>
</dbReference>
<dbReference type="Proteomes" id="UP000198635">
    <property type="component" value="Unassembled WGS sequence"/>
</dbReference>
<keyword evidence="5" id="KW-1185">Reference proteome</keyword>
<organism evidence="4 5">
    <name type="scientific">Desulfomicrobium apsheronum</name>
    <dbReference type="NCBI Taxonomy" id="52560"/>
    <lineage>
        <taxon>Bacteria</taxon>
        <taxon>Pseudomonadati</taxon>
        <taxon>Thermodesulfobacteriota</taxon>
        <taxon>Desulfovibrionia</taxon>
        <taxon>Desulfovibrionales</taxon>
        <taxon>Desulfomicrobiaceae</taxon>
        <taxon>Desulfomicrobium</taxon>
    </lineage>
</organism>
<dbReference type="GO" id="GO:0006096">
    <property type="term" value="P:glycolytic process"/>
    <property type="evidence" value="ECO:0007669"/>
    <property type="project" value="InterPro"/>
</dbReference>
<name>A0A1I3YV17_9BACT</name>
<keyword evidence="2 4" id="KW-0418">Kinase</keyword>
<dbReference type="Gene3D" id="3.30.420.40">
    <property type="match status" value="1"/>
</dbReference>
<accession>A0A1I3YV17</accession>
<evidence type="ECO:0000256" key="2">
    <source>
        <dbReference type="ARBA" id="ARBA00022777"/>
    </source>
</evidence>
<dbReference type="PANTHER" id="PTHR47363">
    <property type="entry name" value="GLUCOKINASE"/>
    <property type="match status" value="1"/>
</dbReference>
<dbReference type="GO" id="GO:0004340">
    <property type="term" value="F:glucokinase activity"/>
    <property type="evidence" value="ECO:0007669"/>
    <property type="project" value="InterPro"/>
</dbReference>
<comment type="similarity">
    <text evidence="3">Belongs to the bacterial glucokinase family.</text>
</comment>
<evidence type="ECO:0000256" key="3">
    <source>
        <dbReference type="RuleBase" id="RU004046"/>
    </source>
</evidence>
<proteinExistence type="inferred from homology"/>
<dbReference type="GO" id="GO:0005524">
    <property type="term" value="F:ATP binding"/>
    <property type="evidence" value="ECO:0007669"/>
    <property type="project" value="InterPro"/>
</dbReference>
<dbReference type="CDD" id="cd24008">
    <property type="entry name" value="ASKHA_NBD_GLK"/>
    <property type="match status" value="1"/>
</dbReference>
<gene>
    <name evidence="4" type="ORF">SAMN04488082_12140</name>
</gene>
<dbReference type="OrthoDB" id="257751at2"/>
<protein>
    <submittedName>
        <fullName evidence="4">Glucokinase</fullName>
    </submittedName>
</protein>
<dbReference type="InterPro" id="IPR003836">
    <property type="entry name" value="Glucokinase"/>
</dbReference>
<dbReference type="Pfam" id="PF02685">
    <property type="entry name" value="Glucokinase"/>
    <property type="match status" value="1"/>
</dbReference>
<dbReference type="InterPro" id="IPR043129">
    <property type="entry name" value="ATPase_NBD"/>
</dbReference>
<evidence type="ECO:0000313" key="4">
    <source>
        <dbReference type="EMBL" id="SFK35688.1"/>
    </source>
</evidence>
<sequence>MAYILAADIGGTNSRFGLFAHSPGQDPELLESFTVLTDSVSSLEHLLLRIREGGLSLDPMDADQVVLAVAGPVRDGVSCSLTNASWDIDLRESTGGLPFERTVLINDFVAQALGCRTRDAAGSSISIQKGVPRSGVVAAVGPGTGLGLCALAPLTSGCPDFLALPSEGGHAPLAFVTEREFEFLRFLKDRTGHSHAFGDIVVSGRGLVAMHLFLTGRDLSPAEVAREIGPESETTAWFARFFGRVCRGYVLNVLAWGGLDLCGGIAVKNPFFATHHEFLREFCDCPAYGHLLAEVPVRLITIPDTGLRGAASHGRSLLDAGIKDVSHIFVR</sequence>
<keyword evidence="1" id="KW-0808">Transferase</keyword>
<dbReference type="EMBL" id="FORX01000021">
    <property type="protein sequence ID" value="SFK35688.1"/>
    <property type="molecule type" value="Genomic_DNA"/>
</dbReference>
<dbReference type="RefSeq" id="WP_092378352.1">
    <property type="nucleotide sequence ID" value="NZ_FORX01000021.1"/>
</dbReference>
<dbReference type="SUPFAM" id="SSF53067">
    <property type="entry name" value="Actin-like ATPase domain"/>
    <property type="match status" value="1"/>
</dbReference>
<dbReference type="GO" id="GO:0005536">
    <property type="term" value="F:D-glucose binding"/>
    <property type="evidence" value="ECO:0007669"/>
    <property type="project" value="InterPro"/>
</dbReference>
<evidence type="ECO:0000256" key="1">
    <source>
        <dbReference type="ARBA" id="ARBA00022679"/>
    </source>
</evidence>
<dbReference type="STRING" id="52560.SAMN04488082_12140"/>